<evidence type="ECO:0000256" key="2">
    <source>
        <dbReference type="ARBA" id="ARBA00009726"/>
    </source>
</evidence>
<comment type="similarity">
    <text evidence="2">Belongs to the ABC transporter superfamily. ABCC family. Conjugate transporter (TC 3.A.1.208) subfamily.</text>
</comment>
<evidence type="ECO:0000313" key="7">
    <source>
        <dbReference type="Proteomes" id="UP001275084"/>
    </source>
</evidence>
<dbReference type="InterPro" id="IPR027417">
    <property type="entry name" value="P-loop_NTPase"/>
</dbReference>
<dbReference type="PROSITE" id="PS00211">
    <property type="entry name" value="ABC_TRANSPORTER_1"/>
    <property type="match status" value="1"/>
</dbReference>
<dbReference type="GO" id="GO:0005524">
    <property type="term" value="F:ATP binding"/>
    <property type="evidence" value="ECO:0007669"/>
    <property type="project" value="UniProtKB-KW"/>
</dbReference>
<dbReference type="PANTHER" id="PTHR24223:SF456">
    <property type="entry name" value="MULTIDRUG RESISTANCE-ASSOCIATED PROTEIN LETHAL(2)03659"/>
    <property type="match status" value="1"/>
</dbReference>
<reference evidence="6" key="1">
    <citation type="journal article" date="2023" name="Mol. Phylogenet. Evol.">
        <title>Genome-scale phylogeny and comparative genomics of the fungal order Sordariales.</title>
        <authorList>
            <person name="Hensen N."/>
            <person name="Bonometti L."/>
            <person name="Westerberg I."/>
            <person name="Brannstrom I.O."/>
            <person name="Guillou S."/>
            <person name="Cros-Aarteil S."/>
            <person name="Calhoun S."/>
            <person name="Haridas S."/>
            <person name="Kuo A."/>
            <person name="Mondo S."/>
            <person name="Pangilinan J."/>
            <person name="Riley R."/>
            <person name="LaButti K."/>
            <person name="Andreopoulos B."/>
            <person name="Lipzen A."/>
            <person name="Chen C."/>
            <person name="Yan M."/>
            <person name="Daum C."/>
            <person name="Ng V."/>
            <person name="Clum A."/>
            <person name="Steindorff A."/>
            <person name="Ohm R.A."/>
            <person name="Martin F."/>
            <person name="Silar P."/>
            <person name="Natvig D.O."/>
            <person name="Lalanne C."/>
            <person name="Gautier V."/>
            <person name="Ament-Velasquez S.L."/>
            <person name="Kruys A."/>
            <person name="Hutchinson M.I."/>
            <person name="Powell A.J."/>
            <person name="Barry K."/>
            <person name="Miller A.N."/>
            <person name="Grigoriev I.V."/>
            <person name="Debuchy R."/>
            <person name="Gladieux P."/>
            <person name="Hiltunen Thoren M."/>
            <person name="Johannesson H."/>
        </authorList>
    </citation>
    <scope>NUCLEOTIDE SEQUENCE</scope>
    <source>
        <strain evidence="6">CBS 955.72</strain>
    </source>
</reference>
<protein>
    <submittedName>
        <fullName evidence="6">P-loop containing nucleoside triphosphate hydrolase protein</fullName>
    </submittedName>
</protein>
<gene>
    <name evidence="6" type="ORF">B0T25DRAFT_574458</name>
</gene>
<keyword evidence="4" id="KW-0067">ATP-binding</keyword>
<evidence type="ECO:0000256" key="1">
    <source>
        <dbReference type="ARBA" id="ARBA00004141"/>
    </source>
</evidence>
<feature type="domain" description="ABC transporter" evidence="5">
    <location>
        <begin position="46"/>
        <end position="234"/>
    </location>
</feature>
<evidence type="ECO:0000313" key="6">
    <source>
        <dbReference type="EMBL" id="KAK3342150.1"/>
    </source>
</evidence>
<dbReference type="GO" id="GO:0016020">
    <property type="term" value="C:membrane"/>
    <property type="evidence" value="ECO:0007669"/>
    <property type="project" value="UniProtKB-SubCell"/>
</dbReference>
<dbReference type="PANTHER" id="PTHR24223">
    <property type="entry name" value="ATP-BINDING CASSETTE SUB-FAMILY C"/>
    <property type="match status" value="1"/>
</dbReference>
<accession>A0AAJ0H7M3</accession>
<dbReference type="GO" id="GO:0016887">
    <property type="term" value="F:ATP hydrolysis activity"/>
    <property type="evidence" value="ECO:0007669"/>
    <property type="project" value="InterPro"/>
</dbReference>
<dbReference type="Gene3D" id="3.40.50.300">
    <property type="entry name" value="P-loop containing nucleotide triphosphate hydrolases"/>
    <property type="match status" value="1"/>
</dbReference>
<keyword evidence="7" id="KW-1185">Reference proteome</keyword>
<dbReference type="InterPro" id="IPR050173">
    <property type="entry name" value="ABC_transporter_C-like"/>
</dbReference>
<dbReference type="AlphaFoldDB" id="A0AAJ0H7M3"/>
<dbReference type="EMBL" id="JAUIQD010000008">
    <property type="protein sequence ID" value="KAK3342150.1"/>
    <property type="molecule type" value="Genomic_DNA"/>
</dbReference>
<evidence type="ECO:0000256" key="3">
    <source>
        <dbReference type="ARBA" id="ARBA00022741"/>
    </source>
</evidence>
<reference evidence="6" key="2">
    <citation type="submission" date="2023-06" db="EMBL/GenBank/DDBJ databases">
        <authorList>
            <consortium name="Lawrence Berkeley National Laboratory"/>
            <person name="Haridas S."/>
            <person name="Hensen N."/>
            <person name="Bonometti L."/>
            <person name="Westerberg I."/>
            <person name="Brannstrom I.O."/>
            <person name="Guillou S."/>
            <person name="Cros-Aarteil S."/>
            <person name="Calhoun S."/>
            <person name="Kuo A."/>
            <person name="Mondo S."/>
            <person name="Pangilinan J."/>
            <person name="Riley R."/>
            <person name="Labutti K."/>
            <person name="Andreopoulos B."/>
            <person name="Lipzen A."/>
            <person name="Chen C."/>
            <person name="Yanf M."/>
            <person name="Daum C."/>
            <person name="Ng V."/>
            <person name="Clum A."/>
            <person name="Steindorff A."/>
            <person name="Ohm R."/>
            <person name="Martin F."/>
            <person name="Silar P."/>
            <person name="Natvig D."/>
            <person name="Lalanne C."/>
            <person name="Gautier V."/>
            <person name="Ament-Velasquez S.L."/>
            <person name="Kruys A."/>
            <person name="Hutchinson M.I."/>
            <person name="Powell A.J."/>
            <person name="Barry K."/>
            <person name="Miller A.N."/>
            <person name="Grigoriev I.V."/>
            <person name="Debuchy R."/>
            <person name="Gladieux P."/>
            <person name="Thoren M.H."/>
            <person name="Johannesson H."/>
        </authorList>
    </citation>
    <scope>NUCLEOTIDE SEQUENCE</scope>
    <source>
        <strain evidence="6">CBS 955.72</strain>
    </source>
</reference>
<dbReference type="Proteomes" id="UP001275084">
    <property type="component" value="Unassembled WGS sequence"/>
</dbReference>
<proteinExistence type="inferred from homology"/>
<dbReference type="InterPro" id="IPR003439">
    <property type="entry name" value="ABC_transporter-like_ATP-bd"/>
</dbReference>
<keyword evidence="3" id="KW-0547">Nucleotide-binding</keyword>
<dbReference type="PROSITE" id="PS50893">
    <property type="entry name" value="ABC_TRANSPORTER_2"/>
    <property type="match status" value="1"/>
</dbReference>
<comment type="subcellular location">
    <subcellularLocation>
        <location evidence="1">Membrane</location>
        <topology evidence="1">Multi-pass membrane protein</topology>
    </subcellularLocation>
</comment>
<dbReference type="SUPFAM" id="SSF52540">
    <property type="entry name" value="P-loop containing nucleoside triphosphate hydrolases"/>
    <property type="match status" value="1"/>
</dbReference>
<dbReference type="Pfam" id="PF00005">
    <property type="entry name" value="ABC_tran"/>
    <property type="match status" value="1"/>
</dbReference>
<name>A0AAJ0H7M3_9PEZI</name>
<sequence length="238" mass="25715">MSGLLQRVAVVEGLNSVDRIVEYGNVPTEPTSGANPEPTWPAHGQVKVRNLVAGYREGLSPDLRDISFSVSPGERGVILIDGVDISTIKVHALRRQIFTIAQDPYLFSGSLRSTLDPDGVMDDETLKSALERGGTNISQGQRQVLCLARALLYRRKVIIMDEATSAVDVETDAAIQAALQEGLPDSTMIVVAHRLATVAGFDKILVLEDGAVAEFGTPADLYQQKGAFWKLVSHTEGF</sequence>
<keyword evidence="6" id="KW-0378">Hydrolase</keyword>
<dbReference type="InterPro" id="IPR017871">
    <property type="entry name" value="ABC_transporter-like_CS"/>
</dbReference>
<evidence type="ECO:0000256" key="4">
    <source>
        <dbReference type="ARBA" id="ARBA00022840"/>
    </source>
</evidence>
<organism evidence="6 7">
    <name type="scientific">Lasiosphaeria hispida</name>
    <dbReference type="NCBI Taxonomy" id="260671"/>
    <lineage>
        <taxon>Eukaryota</taxon>
        <taxon>Fungi</taxon>
        <taxon>Dikarya</taxon>
        <taxon>Ascomycota</taxon>
        <taxon>Pezizomycotina</taxon>
        <taxon>Sordariomycetes</taxon>
        <taxon>Sordariomycetidae</taxon>
        <taxon>Sordariales</taxon>
        <taxon>Lasiosphaeriaceae</taxon>
        <taxon>Lasiosphaeria</taxon>
    </lineage>
</organism>
<evidence type="ECO:0000259" key="5">
    <source>
        <dbReference type="PROSITE" id="PS50893"/>
    </source>
</evidence>
<dbReference type="GO" id="GO:0042626">
    <property type="term" value="F:ATPase-coupled transmembrane transporter activity"/>
    <property type="evidence" value="ECO:0007669"/>
    <property type="project" value="TreeGrafter"/>
</dbReference>
<comment type="caution">
    <text evidence="6">The sequence shown here is derived from an EMBL/GenBank/DDBJ whole genome shotgun (WGS) entry which is preliminary data.</text>
</comment>